<dbReference type="AlphaFoldDB" id="A0AAF0UHM8"/>
<proteinExistence type="predicted"/>
<keyword evidence="2" id="KW-1185">Reference proteome</keyword>
<dbReference type="EMBL" id="CP133620">
    <property type="protein sequence ID" value="WMV46493.1"/>
    <property type="molecule type" value="Genomic_DNA"/>
</dbReference>
<name>A0AAF0UHM8_SOLVR</name>
<protein>
    <submittedName>
        <fullName evidence="1">Uncharacterized protein</fullName>
    </submittedName>
</protein>
<evidence type="ECO:0000313" key="1">
    <source>
        <dbReference type="EMBL" id="WMV46493.1"/>
    </source>
</evidence>
<accession>A0AAF0UHM8</accession>
<gene>
    <name evidence="1" type="ORF">MTR67_039878</name>
</gene>
<reference evidence="1" key="1">
    <citation type="submission" date="2023-08" db="EMBL/GenBank/DDBJ databases">
        <title>A de novo genome assembly of Solanum verrucosum Schlechtendal, a Mexican diploid species geographically isolated from the other diploid A-genome species in potato relatives.</title>
        <authorList>
            <person name="Hosaka K."/>
        </authorList>
    </citation>
    <scope>NUCLEOTIDE SEQUENCE</scope>
    <source>
        <tissue evidence="1">Young leaves</tissue>
    </source>
</reference>
<organism evidence="1 2">
    <name type="scientific">Solanum verrucosum</name>
    <dbReference type="NCBI Taxonomy" id="315347"/>
    <lineage>
        <taxon>Eukaryota</taxon>
        <taxon>Viridiplantae</taxon>
        <taxon>Streptophyta</taxon>
        <taxon>Embryophyta</taxon>
        <taxon>Tracheophyta</taxon>
        <taxon>Spermatophyta</taxon>
        <taxon>Magnoliopsida</taxon>
        <taxon>eudicotyledons</taxon>
        <taxon>Gunneridae</taxon>
        <taxon>Pentapetalae</taxon>
        <taxon>asterids</taxon>
        <taxon>lamiids</taxon>
        <taxon>Solanales</taxon>
        <taxon>Solanaceae</taxon>
        <taxon>Solanoideae</taxon>
        <taxon>Solaneae</taxon>
        <taxon>Solanum</taxon>
    </lineage>
</organism>
<dbReference type="Proteomes" id="UP001234989">
    <property type="component" value="Chromosome 9"/>
</dbReference>
<evidence type="ECO:0000313" key="2">
    <source>
        <dbReference type="Proteomes" id="UP001234989"/>
    </source>
</evidence>
<sequence>MLLTFFVGEGGNWWHHLRVAAVAGRRPSSCLVARRLELLPAIEVCWWSLHAYRSSPLLFSARSPGCTAQNEGRK</sequence>